<dbReference type="EMBL" id="JAERRC010000007">
    <property type="protein sequence ID" value="MBL0704231.1"/>
    <property type="molecule type" value="Genomic_DNA"/>
</dbReference>
<dbReference type="Proteomes" id="UP000639051">
    <property type="component" value="Unassembled WGS sequence"/>
</dbReference>
<dbReference type="Pfam" id="PF07690">
    <property type="entry name" value="MFS_1"/>
    <property type="match status" value="1"/>
</dbReference>
<dbReference type="RefSeq" id="WP_201896869.1">
    <property type="nucleotide sequence ID" value="NZ_BNCM01000026.1"/>
</dbReference>
<comment type="caution">
    <text evidence="8">The sequence shown here is derived from an EMBL/GenBank/DDBJ whole genome shotgun (WGS) entry which is preliminary data.</text>
</comment>
<keyword evidence="4 6" id="KW-1133">Transmembrane helix</keyword>
<evidence type="ECO:0000313" key="8">
    <source>
        <dbReference type="EMBL" id="MBL0704231.1"/>
    </source>
</evidence>
<feature type="transmembrane region" description="Helical" evidence="6">
    <location>
        <begin position="90"/>
        <end position="109"/>
    </location>
</feature>
<feature type="transmembrane region" description="Helical" evidence="6">
    <location>
        <begin position="407"/>
        <end position="426"/>
    </location>
</feature>
<organism evidence="8 9">
    <name type="scientific">Sinomonas cellulolyticus</name>
    <dbReference type="NCBI Taxonomy" id="2801916"/>
    <lineage>
        <taxon>Bacteria</taxon>
        <taxon>Bacillati</taxon>
        <taxon>Actinomycetota</taxon>
        <taxon>Actinomycetes</taxon>
        <taxon>Micrococcales</taxon>
        <taxon>Micrococcaceae</taxon>
        <taxon>Sinomonas</taxon>
    </lineage>
</organism>
<evidence type="ECO:0000256" key="6">
    <source>
        <dbReference type="SAM" id="Phobius"/>
    </source>
</evidence>
<feature type="transmembrane region" description="Helical" evidence="6">
    <location>
        <begin position="20"/>
        <end position="37"/>
    </location>
</feature>
<dbReference type="InterPro" id="IPR011701">
    <property type="entry name" value="MFS"/>
</dbReference>
<gene>
    <name evidence="8" type="ORF">JJE72_01760</name>
</gene>
<dbReference type="SUPFAM" id="SSF103473">
    <property type="entry name" value="MFS general substrate transporter"/>
    <property type="match status" value="1"/>
</dbReference>
<evidence type="ECO:0000313" key="9">
    <source>
        <dbReference type="Proteomes" id="UP000639051"/>
    </source>
</evidence>
<dbReference type="Gene3D" id="1.20.1250.20">
    <property type="entry name" value="MFS general substrate transporter like domains"/>
    <property type="match status" value="2"/>
</dbReference>
<feature type="transmembrane region" description="Helical" evidence="6">
    <location>
        <begin position="369"/>
        <end position="395"/>
    </location>
</feature>
<name>A0ABS1K1P7_9MICC</name>
<keyword evidence="5 6" id="KW-0472">Membrane</keyword>
<dbReference type="InterPro" id="IPR036259">
    <property type="entry name" value="MFS_trans_sf"/>
</dbReference>
<feature type="transmembrane region" description="Helical" evidence="6">
    <location>
        <begin position="115"/>
        <end position="137"/>
    </location>
</feature>
<keyword evidence="9" id="KW-1185">Reference proteome</keyword>
<proteinExistence type="predicted"/>
<evidence type="ECO:0000256" key="5">
    <source>
        <dbReference type="ARBA" id="ARBA00023136"/>
    </source>
</evidence>
<feature type="transmembrane region" description="Helical" evidence="6">
    <location>
        <begin position="318"/>
        <end position="335"/>
    </location>
</feature>
<feature type="transmembrane region" description="Helical" evidence="6">
    <location>
        <begin position="182"/>
        <end position="204"/>
    </location>
</feature>
<feature type="transmembrane region" description="Helical" evidence="6">
    <location>
        <begin position="284"/>
        <end position="306"/>
    </location>
</feature>
<dbReference type="CDD" id="cd17319">
    <property type="entry name" value="MFS_ExuT_GudP_like"/>
    <property type="match status" value="1"/>
</dbReference>
<evidence type="ECO:0000256" key="1">
    <source>
        <dbReference type="ARBA" id="ARBA00004651"/>
    </source>
</evidence>
<reference evidence="8 9" key="1">
    <citation type="submission" date="2021-01" db="EMBL/GenBank/DDBJ databases">
        <title>Genome public.</title>
        <authorList>
            <person name="Liu C."/>
            <person name="Sun Q."/>
        </authorList>
    </citation>
    <scope>NUCLEOTIDE SEQUENCE [LARGE SCALE GENOMIC DNA]</scope>
    <source>
        <strain evidence="8 9">JC656</strain>
    </source>
</reference>
<feature type="transmembrane region" description="Helical" evidence="6">
    <location>
        <begin position="251"/>
        <end position="272"/>
    </location>
</feature>
<accession>A0ABS1K1P7</accession>
<dbReference type="InterPro" id="IPR020846">
    <property type="entry name" value="MFS_dom"/>
</dbReference>
<protein>
    <submittedName>
        <fullName evidence="8">MFS transporter</fullName>
    </submittedName>
</protein>
<feature type="transmembrane region" description="Helical" evidence="6">
    <location>
        <begin position="341"/>
        <end position="357"/>
    </location>
</feature>
<evidence type="ECO:0000256" key="2">
    <source>
        <dbReference type="ARBA" id="ARBA00022448"/>
    </source>
</evidence>
<dbReference type="PANTHER" id="PTHR43791:SF100">
    <property type="entry name" value="SUGAR TRANSPORTER"/>
    <property type="match status" value="1"/>
</dbReference>
<evidence type="ECO:0000256" key="3">
    <source>
        <dbReference type="ARBA" id="ARBA00022692"/>
    </source>
</evidence>
<feature type="transmembrane region" description="Helical" evidence="6">
    <location>
        <begin position="57"/>
        <end position="78"/>
    </location>
</feature>
<evidence type="ECO:0000256" key="4">
    <source>
        <dbReference type="ARBA" id="ARBA00022989"/>
    </source>
</evidence>
<sequence>MSVNVDQTQSPLEKRTVRKIAWRIVPFAFLLYIVNYIDRANIGYASLQMNKELALTSQAFGLAAGLFFIGYFIFEVPSNAALARFGARKWIARILLTWGALATVMGFVQNDIQLYIVRFLLGVAEAGFFPGLIVYLGYWFPRRYLGTMISLFVASIPVSYIIASPLSTWIMEQVHWAGLGGWRWMFVFEGIPAVILGVVCYFVMTDRPAEARWLTGEEKAWVQDELQREQDAEKGHTKHLSVWKTLANPKVLYMGAIYFIYQVGSLGTGYWLPKIIKSLSKDLSTFQVGLVGMIPYAVATVAMIWWSRRSDKKNERKFHSWLPLAVSAVAMFLAGVLAQPWLVIAAISIALAGLYAYKSPFWVVPNQFLSVATAGTAVAAINSIGNLGGFVGPYAQGMITDATGSPLVGLLFFAGLTAVAAVMMAAMRLKKAPRSAGAAERSEHAETIH</sequence>
<keyword evidence="3 6" id="KW-0812">Transmembrane</keyword>
<feature type="transmembrane region" description="Helical" evidence="6">
    <location>
        <begin position="144"/>
        <end position="162"/>
    </location>
</feature>
<keyword evidence="2" id="KW-0813">Transport</keyword>
<evidence type="ECO:0000259" key="7">
    <source>
        <dbReference type="PROSITE" id="PS50850"/>
    </source>
</evidence>
<dbReference type="PROSITE" id="PS50850">
    <property type="entry name" value="MFS"/>
    <property type="match status" value="1"/>
</dbReference>
<comment type="subcellular location">
    <subcellularLocation>
        <location evidence="1">Cell membrane</location>
        <topology evidence="1">Multi-pass membrane protein</topology>
    </subcellularLocation>
</comment>
<feature type="domain" description="Major facilitator superfamily (MFS) profile" evidence="7">
    <location>
        <begin position="24"/>
        <end position="432"/>
    </location>
</feature>
<dbReference type="PANTHER" id="PTHR43791">
    <property type="entry name" value="PERMEASE-RELATED"/>
    <property type="match status" value="1"/>
</dbReference>